<evidence type="ECO:0000313" key="6">
    <source>
        <dbReference type="EMBL" id="OYN82754.1"/>
    </source>
</evidence>
<evidence type="ECO:0000259" key="4">
    <source>
        <dbReference type="PROSITE" id="PS51077"/>
    </source>
</evidence>
<comment type="caution">
    <text evidence="6">The sequence shown here is derived from an EMBL/GenBank/DDBJ whole genome shotgun (WGS) entry which is preliminary data.</text>
</comment>
<dbReference type="SMART" id="SM00346">
    <property type="entry name" value="HTH_ICLR"/>
    <property type="match status" value="1"/>
</dbReference>
<dbReference type="PANTHER" id="PTHR30136">
    <property type="entry name" value="HELIX-TURN-HELIX TRANSCRIPTIONAL REGULATOR, ICLR FAMILY"/>
    <property type="match status" value="1"/>
</dbReference>
<evidence type="ECO:0000256" key="3">
    <source>
        <dbReference type="ARBA" id="ARBA00023163"/>
    </source>
</evidence>
<dbReference type="Pfam" id="PF09339">
    <property type="entry name" value="HTH_IclR"/>
    <property type="match status" value="1"/>
</dbReference>
<dbReference type="PROSITE" id="PS51077">
    <property type="entry name" value="HTH_ICLR"/>
    <property type="match status" value="1"/>
</dbReference>
<dbReference type="GO" id="GO:0045892">
    <property type="term" value="P:negative regulation of DNA-templated transcription"/>
    <property type="evidence" value="ECO:0007669"/>
    <property type="project" value="TreeGrafter"/>
</dbReference>
<dbReference type="SUPFAM" id="SSF55781">
    <property type="entry name" value="GAF domain-like"/>
    <property type="match status" value="1"/>
</dbReference>
<feature type="domain" description="HTH iclR-type" evidence="4">
    <location>
        <begin position="8"/>
        <end position="71"/>
    </location>
</feature>
<dbReference type="PROSITE" id="PS51078">
    <property type="entry name" value="ICLR_ED"/>
    <property type="match status" value="1"/>
</dbReference>
<protein>
    <recommendedName>
        <fullName evidence="8">IclR family transcriptional regulator</fullName>
    </recommendedName>
</protein>
<dbReference type="AlphaFoldDB" id="A0A255DU59"/>
<gene>
    <name evidence="6" type="ORF">CG716_00610</name>
</gene>
<dbReference type="Gene3D" id="3.30.450.40">
    <property type="match status" value="1"/>
</dbReference>
<evidence type="ECO:0000256" key="1">
    <source>
        <dbReference type="ARBA" id="ARBA00023015"/>
    </source>
</evidence>
<evidence type="ECO:0000256" key="2">
    <source>
        <dbReference type="ARBA" id="ARBA00023125"/>
    </source>
</evidence>
<dbReference type="GO" id="GO:0003700">
    <property type="term" value="F:DNA-binding transcription factor activity"/>
    <property type="evidence" value="ECO:0007669"/>
    <property type="project" value="TreeGrafter"/>
</dbReference>
<dbReference type="GO" id="GO:0003677">
    <property type="term" value="F:DNA binding"/>
    <property type="evidence" value="ECO:0007669"/>
    <property type="project" value="UniProtKB-KW"/>
</dbReference>
<evidence type="ECO:0008006" key="8">
    <source>
        <dbReference type="Google" id="ProtNLM"/>
    </source>
</evidence>
<dbReference type="InterPro" id="IPR050707">
    <property type="entry name" value="HTH_MetabolicPath_Reg"/>
</dbReference>
<feature type="domain" description="IclR-ED" evidence="5">
    <location>
        <begin position="72"/>
        <end position="296"/>
    </location>
</feature>
<keyword evidence="3" id="KW-0804">Transcription</keyword>
<dbReference type="InterPro" id="IPR005471">
    <property type="entry name" value="Tscrpt_reg_IclR_N"/>
</dbReference>
<dbReference type="Proteomes" id="UP000216063">
    <property type="component" value="Unassembled WGS sequence"/>
</dbReference>
<organism evidence="6 7">
    <name type="scientific">Mycolicibacterium sphagni</name>
    <dbReference type="NCBI Taxonomy" id="1786"/>
    <lineage>
        <taxon>Bacteria</taxon>
        <taxon>Bacillati</taxon>
        <taxon>Actinomycetota</taxon>
        <taxon>Actinomycetes</taxon>
        <taxon>Mycobacteriales</taxon>
        <taxon>Mycobacteriaceae</taxon>
        <taxon>Mycolicibacterium</taxon>
    </lineage>
</organism>
<dbReference type="PANTHER" id="PTHR30136:SF24">
    <property type="entry name" value="HTH-TYPE TRANSCRIPTIONAL REPRESSOR ALLR"/>
    <property type="match status" value="1"/>
</dbReference>
<evidence type="ECO:0000313" key="7">
    <source>
        <dbReference type="Proteomes" id="UP000216063"/>
    </source>
</evidence>
<dbReference type="InterPro" id="IPR036388">
    <property type="entry name" value="WH-like_DNA-bd_sf"/>
</dbReference>
<keyword evidence="2" id="KW-0238">DNA-binding</keyword>
<keyword evidence="7" id="KW-1185">Reference proteome</keyword>
<dbReference type="InterPro" id="IPR029016">
    <property type="entry name" value="GAF-like_dom_sf"/>
</dbReference>
<sequence length="301" mass="31804">MVVMARRSPQTERLVEIVEYLAAAPQDTHQLTDIARQLGIDKATCYPMLTELTRVGWLVKEQRTKAYRLGPRLVAVGEAAAVAQQLAEVAQPAIAALSADLGCMVCLVTPSSADLVIAHVERSPQDARPDLPVHPGDRLEFRPPLGAVLIAWAGPHAVDVWLRRDPVYAADPGQCHHTLGVVRGRGFAVEMLPVPITELRSMASDTIGEFYGSRRAQRMAGNQDHTLSSAQLLGDIDKGAVYEPLGISSACFDASGAAVAAVAVIEPPTPIAGAALMELGGRVRAAAAAVTARLGGHPPDA</sequence>
<keyword evidence="1" id="KW-0805">Transcription regulation</keyword>
<reference evidence="6 7" key="1">
    <citation type="submission" date="2017-07" db="EMBL/GenBank/DDBJ databases">
        <title>The new phylogeny of genus Mycobacterium.</title>
        <authorList>
            <person name="Tortoli E."/>
            <person name="Trovato A."/>
            <person name="Cirillo D.M."/>
        </authorList>
    </citation>
    <scope>NUCLEOTIDE SEQUENCE [LARGE SCALE GENOMIC DNA]</scope>
    <source>
        <strain evidence="6 7">ATCC 33027</strain>
    </source>
</reference>
<dbReference type="OrthoDB" id="7495200at2"/>
<dbReference type="Gene3D" id="1.10.10.10">
    <property type="entry name" value="Winged helix-like DNA-binding domain superfamily/Winged helix DNA-binding domain"/>
    <property type="match status" value="1"/>
</dbReference>
<accession>A0A255DU59</accession>
<dbReference type="InterPro" id="IPR014757">
    <property type="entry name" value="Tscrpt_reg_IclR_C"/>
</dbReference>
<dbReference type="InterPro" id="IPR036390">
    <property type="entry name" value="WH_DNA-bd_sf"/>
</dbReference>
<dbReference type="EMBL" id="NOZR01000001">
    <property type="protein sequence ID" value="OYN82754.1"/>
    <property type="molecule type" value="Genomic_DNA"/>
</dbReference>
<evidence type="ECO:0000259" key="5">
    <source>
        <dbReference type="PROSITE" id="PS51078"/>
    </source>
</evidence>
<name>A0A255DU59_9MYCO</name>
<proteinExistence type="predicted"/>
<dbReference type="SUPFAM" id="SSF46785">
    <property type="entry name" value="Winged helix' DNA-binding domain"/>
    <property type="match status" value="1"/>
</dbReference>